<dbReference type="Gene3D" id="3.10.20.80">
    <property type="entry name" value="Translation initiation factor 3 (IF-3), N-terminal domain"/>
    <property type="match status" value="1"/>
</dbReference>
<dbReference type="AlphaFoldDB" id="A0A024U219"/>
<sequence length="231" mass="26339">MWSRVVRVASTVRSAPRSALIQPCSAIKMENHPCSLHSSIRFMSQQRSKKVPLNEEIRAHSVTIVMEDGTVRENVEKRSAVREARSLGFDLVQVSLQPSEKPNGHPRVICKMYDFRKRIHSEPKPTADEPERKMKGDKDMVYKVDIEAHDEGVKTRRVTGFLEKGHPVNLVIEWGHRSEKRPKGMALYDRLLETIDAPYAVAKSKTTNHAIRARLNPLFKKKKAATTHNTN</sequence>
<dbReference type="InterPro" id="IPR001288">
    <property type="entry name" value="Translation_initiation_fac_3"/>
</dbReference>
<comment type="similarity">
    <text evidence="1">Belongs to the IF-3 family.</text>
</comment>
<feature type="domain" description="Translation initiation factor 3 N-terminal" evidence="4">
    <location>
        <begin position="53"/>
        <end position="124"/>
    </location>
</feature>
<dbReference type="GeneID" id="20084788"/>
<dbReference type="SUPFAM" id="SSF55200">
    <property type="entry name" value="Translation initiation factor IF3, C-terminal domain"/>
    <property type="match status" value="1"/>
</dbReference>
<dbReference type="Gene3D" id="3.30.110.10">
    <property type="entry name" value="Translation initiation factor 3 (IF-3), C-terminal domain"/>
    <property type="match status" value="1"/>
</dbReference>
<dbReference type="EMBL" id="KI913966">
    <property type="protein sequence ID" value="ETV99672.1"/>
    <property type="molecule type" value="Genomic_DNA"/>
</dbReference>
<evidence type="ECO:0000256" key="1">
    <source>
        <dbReference type="ARBA" id="ARBA00005439"/>
    </source>
</evidence>
<dbReference type="RefSeq" id="XP_008871448.1">
    <property type="nucleotide sequence ID" value="XM_008873226.1"/>
</dbReference>
<dbReference type="InterPro" id="IPR036788">
    <property type="entry name" value="T_IF-3_C_sf"/>
</dbReference>
<organism evidence="5">
    <name type="scientific">Aphanomyces invadans</name>
    <dbReference type="NCBI Taxonomy" id="157072"/>
    <lineage>
        <taxon>Eukaryota</taxon>
        <taxon>Sar</taxon>
        <taxon>Stramenopiles</taxon>
        <taxon>Oomycota</taxon>
        <taxon>Saprolegniomycetes</taxon>
        <taxon>Saprolegniales</taxon>
        <taxon>Verrucalvaceae</taxon>
        <taxon>Aphanomyces</taxon>
    </lineage>
</organism>
<evidence type="ECO:0000259" key="4">
    <source>
        <dbReference type="Pfam" id="PF05198"/>
    </source>
</evidence>
<gene>
    <name evidence="5" type="ORF">H310_07738</name>
</gene>
<dbReference type="GO" id="GO:0043022">
    <property type="term" value="F:ribosome binding"/>
    <property type="evidence" value="ECO:0007669"/>
    <property type="project" value="TreeGrafter"/>
</dbReference>
<evidence type="ECO:0000313" key="5">
    <source>
        <dbReference type="EMBL" id="ETV99672.1"/>
    </source>
</evidence>
<dbReference type="VEuPathDB" id="FungiDB:H310_07738"/>
<dbReference type="OrthoDB" id="21573at2759"/>
<dbReference type="InterPro" id="IPR019814">
    <property type="entry name" value="Translation_initiation_fac_3_N"/>
</dbReference>
<evidence type="ECO:0000256" key="3">
    <source>
        <dbReference type="ARBA" id="ARBA00022917"/>
    </source>
</evidence>
<keyword evidence="2" id="KW-0396">Initiation factor</keyword>
<dbReference type="GO" id="GO:0032790">
    <property type="term" value="P:ribosome disassembly"/>
    <property type="evidence" value="ECO:0007669"/>
    <property type="project" value="TreeGrafter"/>
</dbReference>
<dbReference type="InterPro" id="IPR036787">
    <property type="entry name" value="T_IF-3_N_sf"/>
</dbReference>
<dbReference type="PANTHER" id="PTHR10938:SF0">
    <property type="entry name" value="TRANSLATION INITIATION FACTOR IF-3, MITOCHONDRIAL"/>
    <property type="match status" value="1"/>
</dbReference>
<dbReference type="SUPFAM" id="SSF54364">
    <property type="entry name" value="Translation initiation factor IF3, N-terminal domain"/>
    <property type="match status" value="1"/>
</dbReference>
<dbReference type="Pfam" id="PF05198">
    <property type="entry name" value="IF3_N"/>
    <property type="match status" value="1"/>
</dbReference>
<protein>
    <recommendedName>
        <fullName evidence="4">Translation initiation factor 3 N-terminal domain-containing protein</fullName>
    </recommendedName>
</protein>
<dbReference type="PANTHER" id="PTHR10938">
    <property type="entry name" value="TRANSLATION INITIATION FACTOR IF-3"/>
    <property type="match status" value="1"/>
</dbReference>
<reference evidence="5" key="1">
    <citation type="submission" date="2013-12" db="EMBL/GenBank/DDBJ databases">
        <title>The Genome Sequence of Aphanomyces invadans NJM9701.</title>
        <authorList>
            <consortium name="The Broad Institute Genomics Platform"/>
            <person name="Russ C."/>
            <person name="Tyler B."/>
            <person name="van West P."/>
            <person name="Dieguez-Uribeondo J."/>
            <person name="Young S.K."/>
            <person name="Zeng Q."/>
            <person name="Gargeya S."/>
            <person name="Fitzgerald M."/>
            <person name="Abouelleil A."/>
            <person name="Alvarado L."/>
            <person name="Chapman S.B."/>
            <person name="Gainer-Dewar J."/>
            <person name="Goldberg J."/>
            <person name="Griggs A."/>
            <person name="Gujja S."/>
            <person name="Hansen M."/>
            <person name="Howarth C."/>
            <person name="Imamovic A."/>
            <person name="Ireland A."/>
            <person name="Larimer J."/>
            <person name="McCowan C."/>
            <person name="Murphy C."/>
            <person name="Pearson M."/>
            <person name="Poon T.W."/>
            <person name="Priest M."/>
            <person name="Roberts A."/>
            <person name="Saif S."/>
            <person name="Shea T."/>
            <person name="Sykes S."/>
            <person name="Wortman J."/>
            <person name="Nusbaum C."/>
            <person name="Birren B."/>
        </authorList>
    </citation>
    <scope>NUCLEOTIDE SEQUENCE [LARGE SCALE GENOMIC DNA]</scope>
    <source>
        <strain evidence="5">NJM9701</strain>
    </source>
</reference>
<evidence type="ECO:0000256" key="2">
    <source>
        <dbReference type="ARBA" id="ARBA00022540"/>
    </source>
</evidence>
<dbReference type="GO" id="GO:0003743">
    <property type="term" value="F:translation initiation factor activity"/>
    <property type="evidence" value="ECO:0007669"/>
    <property type="project" value="UniProtKB-KW"/>
</dbReference>
<accession>A0A024U219</accession>
<keyword evidence="3" id="KW-0648">Protein biosynthesis</keyword>
<proteinExistence type="inferred from homology"/>
<name>A0A024U219_9STRA</name>